<dbReference type="Pfam" id="PF02538">
    <property type="entry name" value="Hydantoinase_B"/>
    <property type="match status" value="1"/>
</dbReference>
<evidence type="ECO:0000313" key="2">
    <source>
        <dbReference type="EMBL" id="SKC10153.1"/>
    </source>
</evidence>
<feature type="domain" description="Hydantoinase B/oxoprolinase" evidence="1">
    <location>
        <begin position="16"/>
        <end position="545"/>
    </location>
</feature>
<dbReference type="GO" id="GO:0005829">
    <property type="term" value="C:cytosol"/>
    <property type="evidence" value="ECO:0007669"/>
    <property type="project" value="TreeGrafter"/>
</dbReference>
<dbReference type="GO" id="GO:0006749">
    <property type="term" value="P:glutathione metabolic process"/>
    <property type="evidence" value="ECO:0007669"/>
    <property type="project" value="TreeGrafter"/>
</dbReference>
<evidence type="ECO:0000313" key="3">
    <source>
        <dbReference type="Proteomes" id="UP000189818"/>
    </source>
</evidence>
<dbReference type="PANTHER" id="PTHR11365:SF23">
    <property type="entry name" value="HYPOTHETICAL 5-OXOPROLINASE (EUROFUNG)-RELATED"/>
    <property type="match status" value="1"/>
</dbReference>
<name>A0A1T5GP23_9SPHN</name>
<sequence>MDERLEVSGTAVKIEPHMLAILARKFNVIVNEMNHTLEKVSRSAALNLAKDFSSAVLTSDGDLFCLTQAIPIIVASCSMAAKQMTGLFDDLRPGDCFLNNSPYYGSSHHGDFAYMAPVFYKGEHILTTLSVAHQADIGNSQPTTFMPFAKDLYEEGALDFPCVRVQRDYADVDDVVRMAKIRIRNPEQWYGDYLAAVGAVRIGEKRIIELCDKYGAATIKAFLAEWQDYSRRRMADEIGKLPRRSWEATNAHDPIEGLAPDGIPLKVKLSILPEEGKIQVDLRDNIPCIEAGYNLSEATTRSAVVTGILNNLSSDLPRNDGVYNCIEILVRENAIVGGVKPPYSTSMATVGVAARLINLIQSMFAELGPDKGLAEGATSFSPSVASVCGKDFRYDDRLFVNAVIYGFGGGPALHGHDGWLTYLGPPGGCQVDFISAEIFELKMPILFGCCEVEMDSGGAGEWDGAPGIRCLMRPRGNPALWSYFLDSKVFPPKGLHGGHAGAPSAAWKVDAAGNEVAIPDISSEEIQPTEWIGSLWPGGGGFGDPLDRDPERVRHRVRNGWVSPEKARSVYGVALDLSGEDYRVDQERTAQLRLALRNR</sequence>
<evidence type="ECO:0000259" key="1">
    <source>
        <dbReference type="Pfam" id="PF02538"/>
    </source>
</evidence>
<dbReference type="AlphaFoldDB" id="A0A1T5GP23"/>
<organism evidence="2 3">
    <name type="scientific">Rhizorhabdus histidinilytica</name>
    <dbReference type="NCBI Taxonomy" id="439228"/>
    <lineage>
        <taxon>Bacteria</taxon>
        <taxon>Pseudomonadati</taxon>
        <taxon>Pseudomonadota</taxon>
        <taxon>Alphaproteobacteria</taxon>
        <taxon>Sphingomonadales</taxon>
        <taxon>Sphingomonadaceae</taxon>
        <taxon>Rhizorhabdus</taxon>
    </lineage>
</organism>
<accession>A0A1T5GP23</accession>
<proteinExistence type="predicted"/>
<dbReference type="RefSeq" id="WP_235862785.1">
    <property type="nucleotide sequence ID" value="NZ_FUYM01000017.1"/>
</dbReference>
<dbReference type="EMBL" id="FUYM01000017">
    <property type="protein sequence ID" value="SKC10153.1"/>
    <property type="molecule type" value="Genomic_DNA"/>
</dbReference>
<protein>
    <submittedName>
        <fullName evidence="2">N-methylhydantoinase B</fullName>
    </submittedName>
</protein>
<dbReference type="PANTHER" id="PTHR11365">
    <property type="entry name" value="5-OXOPROLINASE RELATED"/>
    <property type="match status" value="1"/>
</dbReference>
<gene>
    <name evidence="2" type="ORF">SAMN06295920_11718</name>
</gene>
<dbReference type="Proteomes" id="UP000189818">
    <property type="component" value="Unassembled WGS sequence"/>
</dbReference>
<reference evidence="3" key="1">
    <citation type="submission" date="2017-02" db="EMBL/GenBank/DDBJ databases">
        <authorList>
            <person name="Varghese N."/>
            <person name="Submissions S."/>
        </authorList>
    </citation>
    <scope>NUCLEOTIDE SEQUENCE [LARGE SCALE GENOMIC DNA]</scope>
    <source>
        <strain evidence="3">UM2</strain>
    </source>
</reference>
<keyword evidence="3" id="KW-1185">Reference proteome</keyword>
<dbReference type="GO" id="GO:0017168">
    <property type="term" value="F:5-oxoprolinase (ATP-hydrolyzing) activity"/>
    <property type="evidence" value="ECO:0007669"/>
    <property type="project" value="TreeGrafter"/>
</dbReference>
<dbReference type="InterPro" id="IPR045079">
    <property type="entry name" value="Oxoprolinase-like"/>
</dbReference>
<dbReference type="InterPro" id="IPR003692">
    <property type="entry name" value="Hydantoinase_B"/>
</dbReference>
<dbReference type="STRING" id="439228.SAMN06295920_11718"/>